<evidence type="ECO:0000256" key="1">
    <source>
        <dbReference type="SAM" id="MobiDB-lite"/>
    </source>
</evidence>
<name>A0A6A6GRI6_9PEZI</name>
<evidence type="ECO:0000259" key="2">
    <source>
        <dbReference type="Pfam" id="PF20253"/>
    </source>
</evidence>
<feature type="region of interest" description="Disordered" evidence="1">
    <location>
        <begin position="175"/>
        <end position="206"/>
    </location>
</feature>
<organism evidence="3 4">
    <name type="scientific">Elsinoe ampelina</name>
    <dbReference type="NCBI Taxonomy" id="302913"/>
    <lineage>
        <taxon>Eukaryota</taxon>
        <taxon>Fungi</taxon>
        <taxon>Dikarya</taxon>
        <taxon>Ascomycota</taxon>
        <taxon>Pezizomycotina</taxon>
        <taxon>Dothideomycetes</taxon>
        <taxon>Dothideomycetidae</taxon>
        <taxon>Myriangiales</taxon>
        <taxon>Elsinoaceae</taxon>
        <taxon>Elsinoe</taxon>
    </lineage>
</organism>
<gene>
    <name evidence="3" type="ORF">BDZ85DRAFT_14172</name>
</gene>
<keyword evidence="4" id="KW-1185">Reference proteome</keyword>
<dbReference type="Pfam" id="PF20253">
    <property type="entry name" value="DUF6604"/>
    <property type="match status" value="1"/>
</dbReference>
<feature type="compositionally biased region" description="Polar residues" evidence="1">
    <location>
        <begin position="180"/>
        <end position="206"/>
    </location>
</feature>
<evidence type="ECO:0000313" key="3">
    <source>
        <dbReference type="EMBL" id="KAF2228297.1"/>
    </source>
</evidence>
<evidence type="ECO:0000313" key="4">
    <source>
        <dbReference type="Proteomes" id="UP000799538"/>
    </source>
</evidence>
<dbReference type="Proteomes" id="UP000799538">
    <property type="component" value="Unassembled WGS sequence"/>
</dbReference>
<proteinExistence type="predicted"/>
<sequence>MPAESSKRLIIHPLSNLNFDHIVSRPNLARHETPMLSDFLHLDQPTGHMTNYEKHPKTPKRREKDDPSHLRPDGPGARPGGSVRRSKRRAAYVTKQVRDWEDLAGMAATIAAVGVAIPPHIEAAAHRAILNRQQCQKWYAAHLGIQIPKQTIVGHEKFIAAMQASLMLLPRGQLSGDGATGQNSSTEKPTTSISTEIPSKQANIDENQAMRTMGVLTRFSQSINNLLDWTRRMLWKDAGRP</sequence>
<feature type="compositionally biased region" description="Basic and acidic residues" evidence="1">
    <location>
        <begin position="51"/>
        <end position="72"/>
    </location>
</feature>
<dbReference type="InterPro" id="IPR046539">
    <property type="entry name" value="DUF6604"/>
</dbReference>
<reference evidence="4" key="1">
    <citation type="journal article" date="2020" name="Stud. Mycol.">
        <title>101 Dothideomycetes genomes: A test case for predicting lifestyles and emergence of pathogens.</title>
        <authorList>
            <person name="Haridas S."/>
            <person name="Albert R."/>
            <person name="Binder M."/>
            <person name="Bloem J."/>
            <person name="LaButti K."/>
            <person name="Salamov A."/>
            <person name="Andreopoulos B."/>
            <person name="Baker S."/>
            <person name="Barry K."/>
            <person name="Bills G."/>
            <person name="Bluhm B."/>
            <person name="Cannon C."/>
            <person name="Castanera R."/>
            <person name="Culley D."/>
            <person name="Daum C."/>
            <person name="Ezra D."/>
            <person name="Gonzalez J."/>
            <person name="Henrissat B."/>
            <person name="Kuo A."/>
            <person name="Liang C."/>
            <person name="Lipzen A."/>
            <person name="Lutzoni F."/>
            <person name="Magnuson J."/>
            <person name="Mondo S."/>
            <person name="Nolan M."/>
            <person name="Ohm R."/>
            <person name="Pangilinan J."/>
            <person name="Park H.-J."/>
            <person name="Ramirez L."/>
            <person name="Alfaro M."/>
            <person name="Sun H."/>
            <person name="Tritt A."/>
            <person name="Yoshinaga Y."/>
            <person name="Zwiers L.-H."/>
            <person name="Turgeon B."/>
            <person name="Goodwin S."/>
            <person name="Spatafora J."/>
            <person name="Crous P."/>
            <person name="Grigoriev I."/>
        </authorList>
    </citation>
    <scope>NUCLEOTIDE SEQUENCE [LARGE SCALE GENOMIC DNA]</scope>
    <source>
        <strain evidence="4">CECT 20119</strain>
    </source>
</reference>
<dbReference type="AlphaFoldDB" id="A0A6A6GRI6"/>
<protein>
    <recommendedName>
        <fullName evidence="2">DUF6604 domain-containing protein</fullName>
    </recommendedName>
</protein>
<feature type="domain" description="DUF6604" evidence="2">
    <location>
        <begin position="82"/>
        <end position="187"/>
    </location>
</feature>
<accession>A0A6A6GRI6</accession>
<dbReference type="EMBL" id="ML992501">
    <property type="protein sequence ID" value="KAF2228297.1"/>
    <property type="molecule type" value="Genomic_DNA"/>
</dbReference>
<feature type="region of interest" description="Disordered" evidence="1">
    <location>
        <begin position="41"/>
        <end position="90"/>
    </location>
</feature>